<dbReference type="SUPFAM" id="SSF52317">
    <property type="entry name" value="Class I glutamine amidotransferase-like"/>
    <property type="match status" value="1"/>
</dbReference>
<dbReference type="GO" id="GO:0004049">
    <property type="term" value="F:anthranilate synthase activity"/>
    <property type="evidence" value="ECO:0007669"/>
    <property type="project" value="UniProtKB-UniRule"/>
</dbReference>
<proteinExistence type="predicted"/>
<protein>
    <recommendedName>
        <fullName evidence="2">Anthranilate synthase</fullName>
        <ecNumber evidence="2">4.1.3.27</ecNumber>
    </recommendedName>
</protein>
<dbReference type="Pfam" id="PF00425">
    <property type="entry name" value="Chorismate_bind"/>
    <property type="match status" value="1"/>
</dbReference>
<dbReference type="EC" id="4.1.3.27" evidence="2"/>
<keyword evidence="2" id="KW-0822">Tryptophan biosynthesis</keyword>
<comment type="pathway">
    <text evidence="2">Amino-acid biosynthesis; L-tryptophan biosynthesis; L-tryptophan from chorismate: step 1/5.</text>
</comment>
<dbReference type="Gene3D" id="3.40.50.880">
    <property type="match status" value="1"/>
</dbReference>
<dbReference type="NCBIfam" id="TIGR01815">
    <property type="entry name" value="TrpE-clade3"/>
    <property type="match status" value="1"/>
</dbReference>
<keyword evidence="2" id="KW-0057">Aromatic amino acid biosynthesis</keyword>
<keyword evidence="1" id="KW-0315">Glutamine amidotransferase</keyword>
<dbReference type="PRINTS" id="PR00097">
    <property type="entry name" value="ANTSNTHASEII"/>
</dbReference>
<comment type="catalytic activity">
    <reaction evidence="2">
        <text>chorismate + L-glutamine = anthranilate + pyruvate + L-glutamate + H(+)</text>
        <dbReference type="Rhea" id="RHEA:21732"/>
        <dbReference type="ChEBI" id="CHEBI:15361"/>
        <dbReference type="ChEBI" id="CHEBI:15378"/>
        <dbReference type="ChEBI" id="CHEBI:16567"/>
        <dbReference type="ChEBI" id="CHEBI:29748"/>
        <dbReference type="ChEBI" id="CHEBI:29985"/>
        <dbReference type="ChEBI" id="CHEBI:58359"/>
        <dbReference type="EC" id="4.1.3.27"/>
    </reaction>
</comment>
<evidence type="ECO:0000313" key="7">
    <source>
        <dbReference type="Proteomes" id="UP000578449"/>
    </source>
</evidence>
<sequence>MEISGYTTSGGVGVEVSTFDVPESVLDDVVTALGERRGGVLSSGMEYPGRYSRWHLAYVDPCLEIVARGRRISARALNERGRVVLPAVATCLLAAGKPVPGGEPSADFVEVYVAESEDILPEEMRSRRPTVFTAIREVIAAFKGEDGHLGLYGAFGYDLAFQFEPIRQVLERPADQRDLVLHLPDRIMVIDRKRETSKEYRYEFTVDGVSTRGMERTGEVIPLVPAPAELPADPPKGEYAEVVAAAKEKFVRGDLFEVVPGQVFHAACGDPAGFYRALRKSNPAPYEFLFNLGDGEHLVGASPEMYVRVNGDRVETCPISGTIARGSNPVEDAEAIRTLLSSVKEESELTMCTDVDRNDKSRICVPGSVQVIGRRQIEMYSRLIHTVDHIEGRLRPGFDALDAFLTHMWAVTVTGAPKTWAMQFIEDHEATTRRWYGGAVGVLGFDGSMNTGLTLRTAQIRHGVAAVRAGATLLFDSDPAAEERETELKASALLGALAAVGRSSAASAEEARVPARELPGEGMRVLLVDHEDSFVNTLADYFRQQGAEVTTLRHGFPQAMLDELGPDLVVLSPGPGWPSDFGCSALVEALYERGLPVFGVCLGLQAMVEHAGGELELLPYPEHGKRGRVRRSGDSALLDGLPEEFVAARYHSLHAKRHSVRGFTATAETPDGAVMAIEDPVNRRFAVQFHPESILTAEGGAGARIIANVLRLARR</sequence>
<feature type="domain" description="Anthranilate synthase component I N-terminal" evidence="5">
    <location>
        <begin position="34"/>
        <end position="195"/>
    </location>
</feature>
<dbReference type="Pfam" id="PF00117">
    <property type="entry name" value="GATase"/>
    <property type="match status" value="1"/>
</dbReference>
<evidence type="ECO:0000259" key="5">
    <source>
        <dbReference type="Pfam" id="PF04715"/>
    </source>
</evidence>
<organism evidence="6 7">
    <name type="scientific">Thermocatellispora tengchongensis</name>
    <dbReference type="NCBI Taxonomy" id="1073253"/>
    <lineage>
        <taxon>Bacteria</taxon>
        <taxon>Bacillati</taxon>
        <taxon>Actinomycetota</taxon>
        <taxon>Actinomycetes</taxon>
        <taxon>Streptosporangiales</taxon>
        <taxon>Streptosporangiaceae</taxon>
        <taxon>Thermocatellispora</taxon>
    </lineage>
</organism>
<dbReference type="PROSITE" id="PS51273">
    <property type="entry name" value="GATASE_TYPE_1"/>
    <property type="match status" value="1"/>
</dbReference>
<keyword evidence="7" id="KW-1185">Reference proteome</keyword>
<dbReference type="Gene3D" id="3.60.120.10">
    <property type="entry name" value="Anthranilate synthase"/>
    <property type="match status" value="1"/>
</dbReference>
<dbReference type="NCBIfam" id="NF010081">
    <property type="entry name" value="PRK13566.1"/>
    <property type="match status" value="1"/>
</dbReference>
<dbReference type="InterPro" id="IPR005801">
    <property type="entry name" value="ADC_synthase"/>
</dbReference>
<dbReference type="Pfam" id="PF04715">
    <property type="entry name" value="Anth_synt_I_N"/>
    <property type="match status" value="1"/>
</dbReference>
<evidence type="ECO:0000313" key="6">
    <source>
        <dbReference type="EMBL" id="MBB5134332.1"/>
    </source>
</evidence>
<keyword evidence="2" id="KW-0028">Amino-acid biosynthesis</keyword>
<dbReference type="CDD" id="cd01743">
    <property type="entry name" value="GATase1_Anthranilate_Synthase"/>
    <property type="match status" value="1"/>
</dbReference>
<dbReference type="UniPathway" id="UPA00035">
    <property type="reaction ID" value="UER00040"/>
</dbReference>
<comment type="caution">
    <text evidence="6">The sequence shown here is derived from an EMBL/GenBank/DDBJ whole genome shotgun (WGS) entry which is preliminary data.</text>
</comment>
<dbReference type="InterPro" id="IPR019999">
    <property type="entry name" value="Anth_synth_I-like"/>
</dbReference>
<dbReference type="InterPro" id="IPR006221">
    <property type="entry name" value="TrpG/PapA_dom"/>
</dbReference>
<dbReference type="Proteomes" id="UP000578449">
    <property type="component" value="Unassembled WGS sequence"/>
</dbReference>
<dbReference type="PRINTS" id="PR00096">
    <property type="entry name" value="GATASE"/>
</dbReference>
<dbReference type="GO" id="GO:0000162">
    <property type="term" value="P:L-tryptophan biosynthetic process"/>
    <property type="evidence" value="ECO:0007669"/>
    <property type="project" value="UniProtKB-UniRule"/>
</dbReference>
<dbReference type="RefSeq" id="WP_312925258.1">
    <property type="nucleotide sequence ID" value="NZ_BAABIX010000040.1"/>
</dbReference>
<dbReference type="AlphaFoldDB" id="A0A840P4P5"/>
<feature type="domain" description="Glutamine amidotransferase" evidence="3">
    <location>
        <begin position="526"/>
        <end position="700"/>
    </location>
</feature>
<evidence type="ECO:0000259" key="3">
    <source>
        <dbReference type="Pfam" id="PF00117"/>
    </source>
</evidence>
<keyword evidence="2 6" id="KW-0456">Lyase</keyword>
<accession>A0A840P4P5</accession>
<dbReference type="InterPro" id="IPR006805">
    <property type="entry name" value="Anth_synth_I_N"/>
</dbReference>
<dbReference type="InterPro" id="IPR017926">
    <property type="entry name" value="GATASE"/>
</dbReference>
<evidence type="ECO:0000256" key="1">
    <source>
        <dbReference type="ARBA" id="ARBA00022962"/>
    </source>
</evidence>
<dbReference type="EMBL" id="JACHGN010000008">
    <property type="protein sequence ID" value="MBB5134332.1"/>
    <property type="molecule type" value="Genomic_DNA"/>
</dbReference>
<gene>
    <name evidence="6" type="ORF">HNP84_004064</name>
</gene>
<dbReference type="InterPro" id="IPR010112">
    <property type="entry name" value="TrpE-G_bact"/>
</dbReference>
<dbReference type="InterPro" id="IPR029062">
    <property type="entry name" value="Class_I_gatase-like"/>
</dbReference>
<evidence type="ECO:0000259" key="4">
    <source>
        <dbReference type="Pfam" id="PF00425"/>
    </source>
</evidence>
<evidence type="ECO:0000256" key="2">
    <source>
        <dbReference type="PIRNR" id="PIRNR036934"/>
    </source>
</evidence>
<dbReference type="PANTHER" id="PTHR11236:SF9">
    <property type="entry name" value="ANTHRANILATE SYNTHASE COMPONENT 1"/>
    <property type="match status" value="1"/>
</dbReference>
<dbReference type="InterPro" id="IPR015890">
    <property type="entry name" value="Chorismate_C"/>
</dbReference>
<name>A0A840P4P5_9ACTN</name>
<dbReference type="PANTHER" id="PTHR11236">
    <property type="entry name" value="AMINOBENZOATE/ANTHRANILATE SYNTHASE"/>
    <property type="match status" value="1"/>
</dbReference>
<dbReference type="PIRSF" id="PIRSF036934">
    <property type="entry name" value="TrpE-G"/>
    <property type="match status" value="1"/>
</dbReference>
<feature type="domain" description="Chorismate-utilising enzyme C-terminal" evidence="4">
    <location>
        <begin position="237"/>
        <end position="489"/>
    </location>
</feature>
<dbReference type="SUPFAM" id="SSF56322">
    <property type="entry name" value="ADC synthase"/>
    <property type="match status" value="1"/>
</dbReference>
<reference evidence="6 7" key="1">
    <citation type="submission" date="2020-08" db="EMBL/GenBank/DDBJ databases">
        <title>Genomic Encyclopedia of Type Strains, Phase IV (KMG-IV): sequencing the most valuable type-strain genomes for metagenomic binning, comparative biology and taxonomic classification.</title>
        <authorList>
            <person name="Goeker M."/>
        </authorList>
    </citation>
    <scope>NUCLEOTIDE SEQUENCE [LARGE SCALE GENOMIC DNA]</scope>
    <source>
        <strain evidence="6 7">DSM 45615</strain>
    </source>
</reference>